<gene>
    <name evidence="2" type="ORF">H8L67_08935</name>
</gene>
<dbReference type="Pfam" id="PF11776">
    <property type="entry name" value="RcnB"/>
    <property type="match status" value="1"/>
</dbReference>
<feature type="signal peptide" evidence="1">
    <location>
        <begin position="1"/>
        <end position="23"/>
    </location>
</feature>
<protein>
    <submittedName>
        <fullName evidence="2">RcnB family protein</fullName>
    </submittedName>
</protein>
<organism evidence="2 3">
    <name type="scientific">Lysobacter soyae</name>
    <dbReference type="NCBI Taxonomy" id="2764185"/>
    <lineage>
        <taxon>Bacteria</taxon>
        <taxon>Pseudomonadati</taxon>
        <taxon>Pseudomonadota</taxon>
        <taxon>Gammaproteobacteria</taxon>
        <taxon>Lysobacterales</taxon>
        <taxon>Lysobacteraceae</taxon>
        <taxon>Lysobacter</taxon>
    </lineage>
</organism>
<reference evidence="2 3" key="1">
    <citation type="submission" date="2021-08" db="EMBL/GenBank/DDBJ databases">
        <title>Lysobacter sp. strain CJ11 Genome sequencing and assembly.</title>
        <authorList>
            <person name="Kim I."/>
        </authorList>
    </citation>
    <scope>NUCLEOTIDE SEQUENCE [LARGE SCALE GENOMIC DNA]</scope>
    <source>
        <strain evidence="2 3">CJ11</strain>
    </source>
</reference>
<keyword evidence="1" id="KW-0732">Signal</keyword>
<dbReference type="Proteomes" id="UP000824755">
    <property type="component" value="Chromosome"/>
</dbReference>
<accession>A0ABX8WM47</accession>
<proteinExistence type="predicted"/>
<dbReference type="RefSeq" id="WP_220379481.1">
    <property type="nucleotide sequence ID" value="NZ_CP080544.1"/>
</dbReference>
<evidence type="ECO:0000313" key="3">
    <source>
        <dbReference type="Proteomes" id="UP000824755"/>
    </source>
</evidence>
<dbReference type="EMBL" id="CP080544">
    <property type="protein sequence ID" value="QYR52696.1"/>
    <property type="molecule type" value="Genomic_DNA"/>
</dbReference>
<dbReference type="InterPro" id="IPR024572">
    <property type="entry name" value="RcnB"/>
</dbReference>
<keyword evidence="3" id="KW-1185">Reference proteome</keyword>
<sequence>MKTLKLAAIALAASAYIAAPAMAKDNDHGHKYKNKNTRVVVIDRDRDHRYYGERQDGRRYSRDRNGRVIVIRDDDRNRRYHGNGHWDNGRRGAPSWARGRDYRSYGYDRVVYVRDNDYDRYRLYQPRQGYRWVRDDMGHYMLVSIVSGVIADILTRGL</sequence>
<evidence type="ECO:0000256" key="1">
    <source>
        <dbReference type="SAM" id="SignalP"/>
    </source>
</evidence>
<name>A0ABX8WM47_9GAMM</name>
<feature type="chain" id="PRO_5047270979" evidence="1">
    <location>
        <begin position="24"/>
        <end position="158"/>
    </location>
</feature>
<evidence type="ECO:0000313" key="2">
    <source>
        <dbReference type="EMBL" id="QYR52696.1"/>
    </source>
</evidence>
<dbReference type="Gene3D" id="3.10.450.160">
    <property type="entry name" value="inner membrane protein cigr"/>
    <property type="match status" value="1"/>
</dbReference>